<accession>A0AA97I415</accession>
<sequence length="61" mass="6937">MISKRILEDEETFSLLIQLTDVAAAAHERGDYDTRDKALEEIKEIRKQIIGQVTEGTCKSE</sequence>
<dbReference type="Proteomes" id="UP001301797">
    <property type="component" value="Chromosome"/>
</dbReference>
<organism evidence="1 2">
    <name type="scientific">Methanochimaera problematica</name>
    <dbReference type="NCBI Taxonomy" id="2609417"/>
    <lineage>
        <taxon>Archaea</taxon>
        <taxon>Methanobacteriati</taxon>
        <taxon>Methanobacteriota</taxon>
        <taxon>Stenosarchaea group</taxon>
        <taxon>Methanomicrobia</taxon>
        <taxon>Methanomicrobiales</taxon>
        <taxon>Methanomicrobiaceae</taxon>
        <taxon>Methanochimaera</taxon>
    </lineage>
</organism>
<dbReference type="GeneID" id="85229221"/>
<dbReference type="EMBL" id="CP043875">
    <property type="protein sequence ID" value="WOF15841.1"/>
    <property type="molecule type" value="Genomic_DNA"/>
</dbReference>
<protein>
    <submittedName>
        <fullName evidence="1">Uncharacterized protein</fullName>
    </submittedName>
</protein>
<gene>
    <name evidence="1" type="ORF">F1737_03590</name>
</gene>
<dbReference type="AlphaFoldDB" id="A0AA97I415"/>
<evidence type="ECO:0000313" key="1">
    <source>
        <dbReference type="EMBL" id="WOF15841.1"/>
    </source>
</evidence>
<dbReference type="RefSeq" id="WP_317137413.1">
    <property type="nucleotide sequence ID" value="NZ_CP043875.1"/>
</dbReference>
<reference evidence="1 2" key="1">
    <citation type="submission" date="2019-09" db="EMBL/GenBank/DDBJ databases">
        <title>The complete genome of Methanoplanus sp. FWC-SCC4.</title>
        <authorList>
            <person name="Chen S.-C."/>
            <person name="Zhou Y.-Z."/>
            <person name="Lai M.-C."/>
        </authorList>
    </citation>
    <scope>NUCLEOTIDE SEQUENCE [LARGE SCALE GENOMIC DNA]</scope>
    <source>
        <strain evidence="1 2">FWC-SCC4</strain>
    </source>
</reference>
<evidence type="ECO:0000313" key="2">
    <source>
        <dbReference type="Proteomes" id="UP001301797"/>
    </source>
</evidence>
<name>A0AA97I415_9EURY</name>
<proteinExistence type="predicted"/>
<keyword evidence="2" id="KW-1185">Reference proteome</keyword>
<dbReference type="KEGG" id="mefw:F1737_03590"/>